<gene>
    <name evidence="5" type="ORF">SAMN05660706_10699</name>
</gene>
<dbReference type="OrthoDB" id="9796612at2"/>
<organism evidence="5 6">
    <name type="scientific">Desulfoscipio geothermicus DSM 3669</name>
    <dbReference type="NCBI Taxonomy" id="1121426"/>
    <lineage>
        <taxon>Bacteria</taxon>
        <taxon>Bacillati</taxon>
        <taxon>Bacillota</taxon>
        <taxon>Clostridia</taxon>
        <taxon>Eubacteriales</taxon>
        <taxon>Desulfallaceae</taxon>
        <taxon>Desulfoscipio</taxon>
    </lineage>
</organism>
<dbReference type="Pfam" id="PF01934">
    <property type="entry name" value="HepT-like"/>
    <property type="match status" value="1"/>
</dbReference>
<dbReference type="InterPro" id="IPR008201">
    <property type="entry name" value="HepT-like"/>
</dbReference>
<dbReference type="PANTHER" id="PTHR33397:SF3">
    <property type="entry name" value="MRNA NUCLEASE HEPT"/>
    <property type="match status" value="1"/>
</dbReference>
<evidence type="ECO:0000256" key="1">
    <source>
        <dbReference type="ARBA" id="ARBA00022649"/>
    </source>
</evidence>
<sequence>MYNHQLIAERLGIIRSSFSRLKKLAQIPKEEFQKNEDAQDIAENRLRKALEALFDLGRHLVVKSGAGIPHDYRSVITMLKEKEILPADFADQIAGMAGYRNRLVHEYNKVTVQELHEILQTRLEDLELFCQYITKHLVNKK</sequence>
<name>A0A1I6D759_9FIRM</name>
<dbReference type="InterPro" id="IPR052379">
    <property type="entry name" value="Type_VII_TA_RNase"/>
</dbReference>
<dbReference type="AlphaFoldDB" id="A0A1I6D759"/>
<evidence type="ECO:0000313" key="5">
    <source>
        <dbReference type="EMBL" id="SFR01253.1"/>
    </source>
</evidence>
<dbReference type="Gene3D" id="1.20.120.580">
    <property type="entry name" value="bsu32300-like"/>
    <property type="match status" value="1"/>
</dbReference>
<keyword evidence="6" id="KW-1185">Reference proteome</keyword>
<evidence type="ECO:0000256" key="4">
    <source>
        <dbReference type="ARBA" id="ARBA00024207"/>
    </source>
</evidence>
<accession>A0A1I6D759</accession>
<keyword evidence="3" id="KW-0378">Hydrolase</keyword>
<dbReference type="InterPro" id="IPR037038">
    <property type="entry name" value="HepT-like_sf"/>
</dbReference>
<keyword evidence="2" id="KW-0540">Nuclease</keyword>
<dbReference type="STRING" id="39060.SAMN05660706_10699"/>
<evidence type="ECO:0000256" key="3">
    <source>
        <dbReference type="ARBA" id="ARBA00022801"/>
    </source>
</evidence>
<dbReference type="Proteomes" id="UP000199584">
    <property type="component" value="Unassembled WGS sequence"/>
</dbReference>
<proteinExistence type="inferred from homology"/>
<dbReference type="GO" id="GO:0016787">
    <property type="term" value="F:hydrolase activity"/>
    <property type="evidence" value="ECO:0007669"/>
    <property type="project" value="UniProtKB-KW"/>
</dbReference>
<dbReference type="GO" id="GO:0004540">
    <property type="term" value="F:RNA nuclease activity"/>
    <property type="evidence" value="ECO:0007669"/>
    <property type="project" value="InterPro"/>
</dbReference>
<keyword evidence="1" id="KW-1277">Toxin-antitoxin system</keyword>
<dbReference type="GO" id="GO:0110001">
    <property type="term" value="C:toxin-antitoxin complex"/>
    <property type="evidence" value="ECO:0007669"/>
    <property type="project" value="InterPro"/>
</dbReference>
<evidence type="ECO:0000256" key="2">
    <source>
        <dbReference type="ARBA" id="ARBA00022722"/>
    </source>
</evidence>
<evidence type="ECO:0000313" key="6">
    <source>
        <dbReference type="Proteomes" id="UP000199584"/>
    </source>
</evidence>
<dbReference type="PANTHER" id="PTHR33397">
    <property type="entry name" value="UPF0331 PROTEIN YUTE"/>
    <property type="match status" value="1"/>
</dbReference>
<dbReference type="RefSeq" id="WP_092482409.1">
    <property type="nucleotide sequence ID" value="NZ_FOYM01000006.1"/>
</dbReference>
<protein>
    <submittedName>
        <fullName evidence="5">Uncharacterized conserved protein YutE, UPF0331/DUF86 family</fullName>
    </submittedName>
</protein>
<reference evidence="6" key="1">
    <citation type="submission" date="2016-10" db="EMBL/GenBank/DDBJ databases">
        <authorList>
            <person name="Varghese N."/>
            <person name="Submissions S."/>
        </authorList>
    </citation>
    <scope>NUCLEOTIDE SEQUENCE [LARGE SCALE GENOMIC DNA]</scope>
    <source>
        <strain evidence="6">DSM 3669</strain>
    </source>
</reference>
<dbReference type="NCBIfam" id="NF047751">
    <property type="entry name" value="HepT_toxin"/>
    <property type="match status" value="1"/>
</dbReference>
<comment type="similarity">
    <text evidence="4">Belongs to the HepT RNase toxin family.</text>
</comment>
<dbReference type="EMBL" id="FOYM01000006">
    <property type="protein sequence ID" value="SFR01253.1"/>
    <property type="molecule type" value="Genomic_DNA"/>
</dbReference>